<evidence type="ECO:0000313" key="2">
    <source>
        <dbReference type="EMBL" id="MBB4003036.1"/>
    </source>
</evidence>
<proteinExistence type="predicted"/>
<evidence type="ECO:0000256" key="1">
    <source>
        <dbReference type="SAM" id="MobiDB-lite"/>
    </source>
</evidence>
<dbReference type="Proteomes" id="UP000588647">
    <property type="component" value="Unassembled WGS sequence"/>
</dbReference>
<accession>A0A7W6HD66</accession>
<name>A0A7W6HD66_9HYPH</name>
<sequence length="186" mass="20643">MSTTDYPDLEINIDDILEENPEDKKETPLRPGASTAPVSGGSRTAAPTEQPWRIDGGLHGIGDDLENRVRSWRNLVRLLKQHRPQLETAAAEREKLIEALGRIVPEVVASGATLKTALDKTQSGDLSDNLAGHFSKNLKALEELEEVAEALTGNLVWMRSVWEQYARTIVQAQTMREEMEKSGNRS</sequence>
<comment type="caution">
    <text evidence="2">The sequence shown here is derived from an EMBL/GenBank/DDBJ whole genome shotgun (WGS) entry which is preliminary data.</text>
</comment>
<dbReference type="AlphaFoldDB" id="A0A7W6HD66"/>
<gene>
    <name evidence="2" type="ORF">GGR03_002111</name>
</gene>
<dbReference type="RefSeq" id="WP_183207680.1">
    <property type="nucleotide sequence ID" value="NZ_JAAAMM010000002.1"/>
</dbReference>
<dbReference type="EMBL" id="JACIEM010000002">
    <property type="protein sequence ID" value="MBB4003036.1"/>
    <property type="molecule type" value="Genomic_DNA"/>
</dbReference>
<reference evidence="2 3" key="1">
    <citation type="submission" date="2020-08" db="EMBL/GenBank/DDBJ databases">
        <title>Genomic Encyclopedia of Type Strains, Phase IV (KMG-IV): sequencing the most valuable type-strain genomes for metagenomic binning, comparative biology and taxonomic classification.</title>
        <authorList>
            <person name="Goeker M."/>
        </authorList>
    </citation>
    <scope>NUCLEOTIDE SEQUENCE [LARGE SCALE GENOMIC DNA]</scope>
    <source>
        <strain evidence="2 3">DSM 103570</strain>
    </source>
</reference>
<feature type="compositionally biased region" description="Acidic residues" evidence="1">
    <location>
        <begin position="7"/>
        <end position="21"/>
    </location>
</feature>
<protein>
    <submittedName>
        <fullName evidence="2">Uncharacterized protein</fullName>
    </submittedName>
</protein>
<keyword evidence="3" id="KW-1185">Reference proteome</keyword>
<organism evidence="2 3">
    <name type="scientific">Aurantimonas endophytica</name>
    <dbReference type="NCBI Taxonomy" id="1522175"/>
    <lineage>
        <taxon>Bacteria</taxon>
        <taxon>Pseudomonadati</taxon>
        <taxon>Pseudomonadota</taxon>
        <taxon>Alphaproteobacteria</taxon>
        <taxon>Hyphomicrobiales</taxon>
        <taxon>Aurantimonadaceae</taxon>
        <taxon>Aurantimonas</taxon>
    </lineage>
</organism>
<feature type="region of interest" description="Disordered" evidence="1">
    <location>
        <begin position="1"/>
        <end position="57"/>
    </location>
</feature>
<evidence type="ECO:0000313" key="3">
    <source>
        <dbReference type="Proteomes" id="UP000588647"/>
    </source>
</evidence>